<accession>A0AAE1GMM2</accession>
<dbReference type="Proteomes" id="UP001286313">
    <property type="component" value="Unassembled WGS sequence"/>
</dbReference>
<keyword evidence="3" id="KW-1185">Reference proteome</keyword>
<organism evidence="2 3">
    <name type="scientific">Petrolisthes cinctipes</name>
    <name type="common">Flat porcelain crab</name>
    <dbReference type="NCBI Taxonomy" id="88211"/>
    <lineage>
        <taxon>Eukaryota</taxon>
        <taxon>Metazoa</taxon>
        <taxon>Ecdysozoa</taxon>
        <taxon>Arthropoda</taxon>
        <taxon>Crustacea</taxon>
        <taxon>Multicrustacea</taxon>
        <taxon>Malacostraca</taxon>
        <taxon>Eumalacostraca</taxon>
        <taxon>Eucarida</taxon>
        <taxon>Decapoda</taxon>
        <taxon>Pleocyemata</taxon>
        <taxon>Anomura</taxon>
        <taxon>Galatheoidea</taxon>
        <taxon>Porcellanidae</taxon>
        <taxon>Petrolisthes</taxon>
    </lineage>
</organism>
<protein>
    <submittedName>
        <fullName evidence="2">Uncharacterized protein</fullName>
    </submittedName>
</protein>
<proteinExistence type="predicted"/>
<dbReference type="EMBL" id="JAWQEG010000102">
    <property type="protein sequence ID" value="KAK3894626.1"/>
    <property type="molecule type" value="Genomic_DNA"/>
</dbReference>
<comment type="caution">
    <text evidence="2">The sequence shown here is derived from an EMBL/GenBank/DDBJ whole genome shotgun (WGS) entry which is preliminary data.</text>
</comment>
<sequence>MRSHASCKGAPLISSPPLSRLTPLLLPLPPFYLSQSPSRRHSRYHLLLSLLYLGTQHPQQAQLLALAHLHLHPSREILLPPPVTIALHIPLQPTEKNPVPLHQLGEVQVATELAETTHANLPPRTQERLAVGITRPLYTNRASHKEVVTTIDPIRQTRINAHTLSHFCPCPPRVRPPPGSTATTARGLDTRTTTATGKTGVITAAEKVIQLIAVDLSLLEKDTRSSVTN</sequence>
<reference evidence="2" key="1">
    <citation type="submission" date="2023-10" db="EMBL/GenBank/DDBJ databases">
        <title>Genome assemblies of two species of porcelain crab, Petrolisthes cinctipes and Petrolisthes manimaculis (Anomura: Porcellanidae).</title>
        <authorList>
            <person name="Angst P."/>
        </authorList>
    </citation>
    <scope>NUCLEOTIDE SEQUENCE</scope>
    <source>
        <strain evidence="2">PB745_01</strain>
        <tissue evidence="2">Gill</tissue>
    </source>
</reference>
<evidence type="ECO:0000313" key="2">
    <source>
        <dbReference type="EMBL" id="KAK3894626.1"/>
    </source>
</evidence>
<name>A0AAE1GMM2_PETCI</name>
<gene>
    <name evidence="2" type="ORF">Pcinc_001604</name>
</gene>
<dbReference type="AlphaFoldDB" id="A0AAE1GMM2"/>
<evidence type="ECO:0000256" key="1">
    <source>
        <dbReference type="SAM" id="MobiDB-lite"/>
    </source>
</evidence>
<feature type="compositionally biased region" description="Low complexity" evidence="1">
    <location>
        <begin position="181"/>
        <end position="190"/>
    </location>
</feature>
<evidence type="ECO:0000313" key="3">
    <source>
        <dbReference type="Proteomes" id="UP001286313"/>
    </source>
</evidence>
<feature type="region of interest" description="Disordered" evidence="1">
    <location>
        <begin position="171"/>
        <end position="190"/>
    </location>
</feature>